<geneLocation type="mitochondrion" evidence="19"/>
<feature type="transmembrane region" description="Helical" evidence="17">
    <location>
        <begin position="128"/>
        <end position="145"/>
    </location>
</feature>
<proteinExistence type="inferred from homology"/>
<keyword evidence="9" id="KW-1278">Translocase</keyword>
<keyword evidence="13 17" id="KW-0830">Ubiquinone</keyword>
<keyword evidence="11 17" id="KW-1133">Transmembrane helix</keyword>
<comment type="similarity">
    <text evidence="3 17">Belongs to the complex I subunit 4 family.</text>
</comment>
<comment type="function">
    <text evidence="17">Core subunit of the mitochondrial membrane respiratory chain NADH dehydrogenase (Complex I) which catalyzes electron transfer from NADH through the respiratory chain, using ubiquinone as an electron acceptor. Essential for the catalytic activity and assembly of complex I.</text>
</comment>
<evidence type="ECO:0000256" key="8">
    <source>
        <dbReference type="ARBA" id="ARBA00022692"/>
    </source>
</evidence>
<comment type="catalytic activity">
    <reaction evidence="16 17">
        <text>a ubiquinone + NADH + 5 H(+)(in) = a ubiquinol + NAD(+) + 4 H(+)(out)</text>
        <dbReference type="Rhea" id="RHEA:29091"/>
        <dbReference type="Rhea" id="RHEA-COMP:9565"/>
        <dbReference type="Rhea" id="RHEA-COMP:9566"/>
        <dbReference type="ChEBI" id="CHEBI:15378"/>
        <dbReference type="ChEBI" id="CHEBI:16389"/>
        <dbReference type="ChEBI" id="CHEBI:17976"/>
        <dbReference type="ChEBI" id="CHEBI:57540"/>
        <dbReference type="ChEBI" id="CHEBI:57945"/>
        <dbReference type="EC" id="7.1.1.2"/>
    </reaction>
</comment>
<dbReference type="InterPro" id="IPR003918">
    <property type="entry name" value="NADH_UbQ_OxRdtase"/>
</dbReference>
<evidence type="ECO:0000256" key="12">
    <source>
        <dbReference type="ARBA" id="ARBA00023027"/>
    </source>
</evidence>
<dbReference type="PANTHER" id="PTHR43507">
    <property type="entry name" value="NADH-UBIQUINONE OXIDOREDUCTASE CHAIN 4"/>
    <property type="match status" value="1"/>
</dbReference>
<evidence type="ECO:0000256" key="11">
    <source>
        <dbReference type="ARBA" id="ARBA00022989"/>
    </source>
</evidence>
<evidence type="ECO:0000256" key="16">
    <source>
        <dbReference type="ARBA" id="ARBA00049551"/>
    </source>
</evidence>
<keyword evidence="10 17" id="KW-0249">Electron transport</keyword>
<evidence type="ECO:0000256" key="14">
    <source>
        <dbReference type="ARBA" id="ARBA00023128"/>
    </source>
</evidence>
<evidence type="ECO:0000313" key="19">
    <source>
        <dbReference type="EMBL" id="QPN54256.1"/>
    </source>
</evidence>
<feature type="transmembrane region" description="Helical" evidence="17">
    <location>
        <begin position="404"/>
        <end position="423"/>
    </location>
</feature>
<reference evidence="19" key="1">
    <citation type="journal article" date="2020" name="Gene">
        <title>Structure, gene order, and nucleotide composition of mitochondrial genomes in parasitic lice from Amblycera.</title>
        <authorList>
            <person name="Sweet A.D."/>
            <person name="Johnson K.P."/>
            <person name="Cao Y."/>
            <person name="de Moya R.S."/>
            <person name="Skinner R.K."/>
            <person name="Tan M."/>
            <person name="Virrueta-Herrera S."/>
            <person name="Cameron S.L."/>
        </authorList>
    </citation>
    <scope>NUCLEOTIDE SEQUENCE</scope>
    <source>
        <strain evidence="19">Latin</strain>
    </source>
</reference>
<feature type="domain" description="NADH:quinone oxidoreductase/Mrp antiporter transmembrane" evidence="18">
    <location>
        <begin position="90"/>
        <end position="367"/>
    </location>
</feature>
<dbReference type="GO" id="GO:0015990">
    <property type="term" value="P:electron transport coupled proton transport"/>
    <property type="evidence" value="ECO:0007669"/>
    <property type="project" value="TreeGrafter"/>
</dbReference>
<protein>
    <recommendedName>
        <fullName evidence="5 17">NADH-ubiquinone oxidoreductase chain 4</fullName>
        <ecNumber evidence="4 17">7.1.1.2</ecNumber>
    </recommendedName>
</protein>
<evidence type="ECO:0000256" key="10">
    <source>
        <dbReference type="ARBA" id="ARBA00022982"/>
    </source>
</evidence>
<evidence type="ECO:0000256" key="7">
    <source>
        <dbReference type="ARBA" id="ARBA00022660"/>
    </source>
</evidence>
<evidence type="ECO:0000256" key="1">
    <source>
        <dbReference type="ARBA" id="ARBA00003257"/>
    </source>
</evidence>
<evidence type="ECO:0000256" key="15">
    <source>
        <dbReference type="ARBA" id="ARBA00023136"/>
    </source>
</evidence>
<feature type="transmembrane region" description="Helical" evidence="17">
    <location>
        <begin position="194"/>
        <end position="217"/>
    </location>
</feature>
<dbReference type="GO" id="GO:0042773">
    <property type="term" value="P:ATP synthesis coupled electron transport"/>
    <property type="evidence" value="ECO:0007669"/>
    <property type="project" value="InterPro"/>
</dbReference>
<keyword evidence="8 17" id="KW-0812">Transmembrane</keyword>
<dbReference type="EC" id="7.1.1.2" evidence="4 17"/>
<dbReference type="GO" id="GO:0048039">
    <property type="term" value="F:ubiquinone binding"/>
    <property type="evidence" value="ECO:0007669"/>
    <property type="project" value="TreeGrafter"/>
</dbReference>
<feature type="transmembrane region" description="Helical" evidence="17">
    <location>
        <begin position="358"/>
        <end position="383"/>
    </location>
</feature>
<gene>
    <name evidence="19" type="primary">nad4</name>
</gene>
<feature type="transmembrane region" description="Helical" evidence="17">
    <location>
        <begin position="280"/>
        <end position="304"/>
    </location>
</feature>
<sequence length="429" mass="49995">MISLMSIAPCLSFNLMKSYFLFLIPLISFFLTQTEHIKFFNLEFMSDSTTNLLILLTLWITFSLFLLNNTMTMNLTLFSLLIMLVYLFMSTKLLTFYIIYEFTLMPSVILILGWGYQPERLTAGMYMFLYTFFFSLPLMVVIIYMNMTGNNLLINTFNSFRLNSMMSMMVMLAFLSKTPSFFFHIWLPKAHVEAPMLGSIILASILLKMSGYGLLRFSKFMNMKMMKNYLISLSMIGMVIAALMVLILLDTKMMIAYSSVSHMNFMLLGIFHNMEKSMEGALMLMISHGLTSSLLFFLADLTYSIFFSRSMLISKYLFLTSKILSLMWLLSLILNSSLPPTILMISEIFIASLSMNKSFIIIILLLMYFLFTGIYNFNFFFCISHGHTFPYCLKMAFPLKIKPLMMMMMWMMPFIMMVFYIPFNETQNF</sequence>
<feature type="transmembrane region" description="Helical" evidence="17">
    <location>
        <begin position="256"/>
        <end position="274"/>
    </location>
</feature>
<accession>A0A7T1HF09</accession>
<organism evidence="19">
    <name type="scientific">Laemobothrion tinnunculi</name>
    <dbReference type="NCBI Taxonomy" id="1941263"/>
    <lineage>
        <taxon>Eukaryota</taxon>
        <taxon>Metazoa</taxon>
        <taxon>Ecdysozoa</taxon>
        <taxon>Arthropoda</taxon>
        <taxon>Hexapoda</taxon>
        <taxon>Insecta</taxon>
        <taxon>Pterygota</taxon>
        <taxon>Neoptera</taxon>
        <taxon>Paraneoptera</taxon>
        <taxon>Psocodea</taxon>
        <taxon>Troctomorpha</taxon>
        <taxon>Phthiraptera</taxon>
        <taxon>Amblycera</taxon>
        <taxon>Laemobothriidae</taxon>
        <taxon>Laemobothrion</taxon>
    </lineage>
</organism>
<dbReference type="InterPro" id="IPR001750">
    <property type="entry name" value="ND/Mrp_TM"/>
</dbReference>
<evidence type="ECO:0000259" key="18">
    <source>
        <dbReference type="Pfam" id="PF00361"/>
    </source>
</evidence>
<comment type="subcellular location">
    <subcellularLocation>
        <location evidence="2 17">Mitochondrion membrane</location>
        <topology evidence="2 17">Multi-pass membrane protein</topology>
    </subcellularLocation>
</comment>
<keyword evidence="6 17" id="KW-0813">Transport</keyword>
<dbReference type="GO" id="GO:0003954">
    <property type="term" value="F:NADH dehydrogenase activity"/>
    <property type="evidence" value="ECO:0007669"/>
    <property type="project" value="TreeGrafter"/>
</dbReference>
<dbReference type="PANTHER" id="PTHR43507:SF20">
    <property type="entry name" value="NADH-UBIQUINONE OXIDOREDUCTASE CHAIN 4"/>
    <property type="match status" value="1"/>
</dbReference>
<evidence type="ECO:0000256" key="9">
    <source>
        <dbReference type="ARBA" id="ARBA00022967"/>
    </source>
</evidence>
<evidence type="ECO:0000256" key="6">
    <source>
        <dbReference type="ARBA" id="ARBA00022448"/>
    </source>
</evidence>
<evidence type="ECO:0000256" key="5">
    <source>
        <dbReference type="ARBA" id="ARBA00021006"/>
    </source>
</evidence>
<keyword evidence="15 17" id="KW-0472">Membrane</keyword>
<dbReference type="GO" id="GO:0008137">
    <property type="term" value="F:NADH dehydrogenase (ubiquinone) activity"/>
    <property type="evidence" value="ECO:0007669"/>
    <property type="project" value="UniProtKB-UniRule"/>
</dbReference>
<feature type="transmembrane region" description="Helical" evidence="17">
    <location>
        <begin position="50"/>
        <end position="67"/>
    </location>
</feature>
<dbReference type="GO" id="GO:0031966">
    <property type="term" value="C:mitochondrial membrane"/>
    <property type="evidence" value="ECO:0007669"/>
    <property type="project" value="UniProtKB-SubCell"/>
</dbReference>
<evidence type="ECO:0000256" key="17">
    <source>
        <dbReference type="RuleBase" id="RU003297"/>
    </source>
</evidence>
<dbReference type="AlphaFoldDB" id="A0A7T1HF09"/>
<feature type="transmembrane region" description="Helical" evidence="17">
    <location>
        <begin position="165"/>
        <end position="187"/>
    </location>
</feature>
<dbReference type="Pfam" id="PF00361">
    <property type="entry name" value="Proton_antipo_M"/>
    <property type="match status" value="1"/>
</dbReference>
<evidence type="ECO:0000256" key="3">
    <source>
        <dbReference type="ARBA" id="ARBA00009025"/>
    </source>
</evidence>
<evidence type="ECO:0000256" key="13">
    <source>
        <dbReference type="ARBA" id="ARBA00023075"/>
    </source>
</evidence>
<feature type="transmembrane region" description="Helical" evidence="17">
    <location>
        <begin position="229"/>
        <end position="249"/>
    </location>
</feature>
<dbReference type="PRINTS" id="PR01437">
    <property type="entry name" value="NUOXDRDTASE4"/>
</dbReference>
<comment type="function">
    <text evidence="1">Core subunit of the mitochondrial membrane respiratory chain NADH dehydrogenase (Complex I) that is believed to belong to the minimal assembly required for catalysis. Complex I functions in the transfer of electrons from NADH to the respiratory chain. The immediate electron acceptor for the enzyme is believed to be ubiquinone.</text>
</comment>
<feature type="transmembrane region" description="Helical" evidence="17">
    <location>
        <begin position="316"/>
        <end position="338"/>
    </location>
</feature>
<name>A0A7T1HF09_9NEOP</name>
<keyword evidence="7 17" id="KW-0679">Respiratory chain</keyword>
<keyword evidence="12 17" id="KW-0520">NAD</keyword>
<dbReference type="EMBL" id="MW199171">
    <property type="protein sequence ID" value="QPN54256.1"/>
    <property type="molecule type" value="Genomic_DNA"/>
</dbReference>
<feature type="transmembrane region" description="Helical" evidence="17">
    <location>
        <begin position="74"/>
        <end position="91"/>
    </location>
</feature>
<keyword evidence="14 17" id="KW-0496">Mitochondrion</keyword>
<evidence type="ECO:0000256" key="2">
    <source>
        <dbReference type="ARBA" id="ARBA00004225"/>
    </source>
</evidence>
<evidence type="ECO:0000256" key="4">
    <source>
        <dbReference type="ARBA" id="ARBA00012944"/>
    </source>
</evidence>